<feature type="transmembrane region" description="Helical" evidence="5">
    <location>
        <begin position="20"/>
        <end position="38"/>
    </location>
</feature>
<evidence type="ECO:0000313" key="8">
    <source>
        <dbReference type="Proteomes" id="UP000182248"/>
    </source>
</evidence>
<proteinExistence type="predicted"/>
<gene>
    <name evidence="7" type="ORF">SAMN02927921_01794</name>
</gene>
<evidence type="ECO:0000256" key="2">
    <source>
        <dbReference type="ARBA" id="ARBA00022692"/>
    </source>
</evidence>
<feature type="transmembrane region" description="Helical" evidence="5">
    <location>
        <begin position="79"/>
        <end position="102"/>
    </location>
</feature>
<dbReference type="Pfam" id="PF07690">
    <property type="entry name" value="MFS_1"/>
    <property type="match status" value="1"/>
</dbReference>
<dbReference type="CDD" id="cd17489">
    <property type="entry name" value="MFS_YfcJ_like"/>
    <property type="match status" value="1"/>
</dbReference>
<evidence type="ECO:0000259" key="6">
    <source>
        <dbReference type="PROSITE" id="PS50850"/>
    </source>
</evidence>
<feature type="transmembrane region" description="Helical" evidence="5">
    <location>
        <begin position="242"/>
        <end position="269"/>
    </location>
</feature>
<feature type="transmembrane region" description="Helical" evidence="5">
    <location>
        <begin position="340"/>
        <end position="363"/>
    </location>
</feature>
<dbReference type="STRING" id="1150368.SAMN02927921_01794"/>
<feature type="transmembrane region" description="Helical" evidence="5">
    <location>
        <begin position="44"/>
        <end position="67"/>
    </location>
</feature>
<dbReference type="AlphaFoldDB" id="A0A1K1PHQ0"/>
<dbReference type="GO" id="GO:0016020">
    <property type="term" value="C:membrane"/>
    <property type="evidence" value="ECO:0007669"/>
    <property type="project" value="UniProtKB-SubCell"/>
</dbReference>
<dbReference type="InterPro" id="IPR011701">
    <property type="entry name" value="MFS"/>
</dbReference>
<evidence type="ECO:0000256" key="4">
    <source>
        <dbReference type="ARBA" id="ARBA00023136"/>
    </source>
</evidence>
<keyword evidence="3 5" id="KW-1133">Transmembrane helix</keyword>
<dbReference type="InterPro" id="IPR001958">
    <property type="entry name" value="Tet-R_TetA/multi-R_MdtG-like"/>
</dbReference>
<dbReference type="GO" id="GO:0022857">
    <property type="term" value="F:transmembrane transporter activity"/>
    <property type="evidence" value="ECO:0007669"/>
    <property type="project" value="InterPro"/>
</dbReference>
<dbReference type="PRINTS" id="PR01035">
    <property type="entry name" value="TCRTETA"/>
</dbReference>
<feature type="transmembrane region" description="Helical" evidence="5">
    <location>
        <begin position="309"/>
        <end position="328"/>
    </location>
</feature>
<dbReference type="PROSITE" id="PS50850">
    <property type="entry name" value="MFS"/>
    <property type="match status" value="1"/>
</dbReference>
<sequence length="401" mass="43091">MILKNNKIIAGKDPVYNLHFGLVCLSSLLFSSSYNMLIPELPAYLSSLGGAGYKGLIISLFTLTAGISRPFSGRLTDTIGRIPVMITGSVVCIVCGLFYPLLGNVAGFLLLRLVHGFSTGFTPTAKSAYVADIIPASRWGEAMGLQGLCYSLGFALGPATGSYLRMYYSFDILFYTSSFFALLSVLVILGMKETLEHREKFGFNKLRISRKDIIAPEVLTPAIVVMLSYSAFGAILTLIPDWSIHLGIASTGSFFIFYTLSSLLVRIVAGKFSDRYGRIPVVRTGLGILAVALVLIALASSFFSLMSAAFVYGMSMGVLSPALSAWTIDQSKTGHRGKAVATMYIALEAGIGLGALFSGTYYGNVPGKIPAIMLFGAFLILVTLFYTLTLRNKKSFAGKQG</sequence>
<protein>
    <submittedName>
        <fullName evidence="7">Predicted arabinose efflux permease, MFS family</fullName>
    </submittedName>
</protein>
<feature type="transmembrane region" description="Helical" evidence="5">
    <location>
        <begin position="172"/>
        <end position="192"/>
    </location>
</feature>
<keyword evidence="8" id="KW-1185">Reference proteome</keyword>
<dbReference type="SUPFAM" id="SSF103473">
    <property type="entry name" value="MFS general substrate transporter"/>
    <property type="match status" value="1"/>
</dbReference>
<feature type="transmembrane region" description="Helical" evidence="5">
    <location>
        <begin position="369"/>
        <end position="390"/>
    </location>
</feature>
<evidence type="ECO:0000256" key="1">
    <source>
        <dbReference type="ARBA" id="ARBA00004141"/>
    </source>
</evidence>
<organism evidence="7 8">
    <name type="scientific">Sinomicrobium oceani</name>
    <dbReference type="NCBI Taxonomy" id="1150368"/>
    <lineage>
        <taxon>Bacteria</taxon>
        <taxon>Pseudomonadati</taxon>
        <taxon>Bacteroidota</taxon>
        <taxon>Flavobacteriia</taxon>
        <taxon>Flavobacteriales</taxon>
        <taxon>Flavobacteriaceae</taxon>
        <taxon>Sinomicrobium</taxon>
    </lineage>
</organism>
<evidence type="ECO:0000256" key="3">
    <source>
        <dbReference type="ARBA" id="ARBA00022989"/>
    </source>
</evidence>
<dbReference type="PANTHER" id="PTHR23531">
    <property type="entry name" value="QUINOLENE RESISTANCE PROTEIN NORA"/>
    <property type="match status" value="1"/>
</dbReference>
<feature type="domain" description="Major facilitator superfamily (MFS) profile" evidence="6">
    <location>
        <begin position="19"/>
        <end position="394"/>
    </location>
</feature>
<evidence type="ECO:0000256" key="5">
    <source>
        <dbReference type="SAM" id="Phobius"/>
    </source>
</evidence>
<dbReference type="EMBL" id="FPJE01000008">
    <property type="protein sequence ID" value="SFW47124.1"/>
    <property type="molecule type" value="Genomic_DNA"/>
</dbReference>
<dbReference type="Proteomes" id="UP000182248">
    <property type="component" value="Unassembled WGS sequence"/>
</dbReference>
<dbReference type="RefSeq" id="WP_072317026.1">
    <property type="nucleotide sequence ID" value="NZ_FPJE01000008.1"/>
</dbReference>
<accession>A0A1K1PHQ0</accession>
<feature type="transmembrane region" description="Helical" evidence="5">
    <location>
        <begin position="213"/>
        <end position="236"/>
    </location>
</feature>
<comment type="subcellular location">
    <subcellularLocation>
        <location evidence="1">Membrane</location>
        <topology evidence="1">Multi-pass membrane protein</topology>
    </subcellularLocation>
</comment>
<feature type="transmembrane region" description="Helical" evidence="5">
    <location>
        <begin position="281"/>
        <end position="303"/>
    </location>
</feature>
<dbReference type="InterPro" id="IPR020846">
    <property type="entry name" value="MFS_dom"/>
</dbReference>
<name>A0A1K1PHQ0_9FLAO</name>
<reference evidence="7 8" key="1">
    <citation type="submission" date="2016-11" db="EMBL/GenBank/DDBJ databases">
        <authorList>
            <person name="Jaros S."/>
            <person name="Januszkiewicz K."/>
            <person name="Wedrychowicz H."/>
        </authorList>
    </citation>
    <scope>NUCLEOTIDE SEQUENCE [LARGE SCALE GENOMIC DNA]</scope>
    <source>
        <strain evidence="7 8">CGMCC 1.12145</strain>
    </source>
</reference>
<keyword evidence="2 5" id="KW-0812">Transmembrane</keyword>
<dbReference type="PANTHER" id="PTHR23531:SF1">
    <property type="entry name" value="QUINOLENE RESISTANCE PROTEIN NORA"/>
    <property type="match status" value="1"/>
</dbReference>
<dbReference type="OrthoDB" id="9812221at2"/>
<keyword evidence="4 5" id="KW-0472">Membrane</keyword>
<evidence type="ECO:0000313" key="7">
    <source>
        <dbReference type="EMBL" id="SFW47124.1"/>
    </source>
</evidence>
<dbReference type="Gene3D" id="1.20.1250.20">
    <property type="entry name" value="MFS general substrate transporter like domains"/>
    <property type="match status" value="1"/>
</dbReference>
<dbReference type="InterPro" id="IPR036259">
    <property type="entry name" value="MFS_trans_sf"/>
</dbReference>
<dbReference type="InterPro" id="IPR052714">
    <property type="entry name" value="MFS_Exporter"/>
</dbReference>